<evidence type="ECO:0000256" key="1">
    <source>
        <dbReference type="SAM" id="Phobius"/>
    </source>
</evidence>
<reference evidence="2 3" key="1">
    <citation type="submission" date="2017-09" db="EMBL/GenBank/DDBJ databases">
        <title>Sequencing the genomes of two abundant thermophiles in Great Basin hot springs: Thermocrinis jamiesonii and novel Chloroflexi Thermoflexus hugenholtzii.</title>
        <authorList>
            <person name="Hedlund B."/>
        </authorList>
    </citation>
    <scope>NUCLEOTIDE SEQUENCE [LARGE SCALE GENOMIC DNA]</scope>
    <source>
        <strain evidence="2 3">G233</strain>
    </source>
</reference>
<dbReference type="Proteomes" id="UP000223071">
    <property type="component" value="Unassembled WGS sequence"/>
</dbReference>
<feature type="transmembrane region" description="Helical" evidence="1">
    <location>
        <begin position="84"/>
        <end position="105"/>
    </location>
</feature>
<name>A0A2A9HI89_TEPT2</name>
<accession>A0A2A9HI89</accession>
<evidence type="ECO:0000313" key="2">
    <source>
        <dbReference type="EMBL" id="PFG74686.1"/>
    </source>
</evidence>
<dbReference type="Pfam" id="PF13630">
    <property type="entry name" value="SdpI"/>
    <property type="match status" value="1"/>
</dbReference>
<evidence type="ECO:0000313" key="3">
    <source>
        <dbReference type="Proteomes" id="UP000223071"/>
    </source>
</evidence>
<dbReference type="RefSeq" id="WP_165772636.1">
    <property type="nucleotide sequence ID" value="NZ_PDJQ01000001.1"/>
</dbReference>
<keyword evidence="1" id="KW-1133">Transmembrane helix</keyword>
<organism evidence="2 3">
    <name type="scientific">Tepidiforma thermophila (strain KCTC 52669 / CGMCC 1.13589 / G233)</name>
    <dbReference type="NCBI Taxonomy" id="2761530"/>
    <lineage>
        <taxon>Bacteria</taxon>
        <taxon>Bacillati</taxon>
        <taxon>Chloroflexota</taxon>
        <taxon>Tepidiformia</taxon>
        <taxon>Tepidiformales</taxon>
        <taxon>Tepidiformaceae</taxon>
        <taxon>Tepidiforma</taxon>
    </lineage>
</organism>
<dbReference type="InterPro" id="IPR025962">
    <property type="entry name" value="SdpI/YhfL"/>
</dbReference>
<proteinExistence type="predicted"/>
<keyword evidence="3" id="KW-1185">Reference proteome</keyword>
<keyword evidence="1" id="KW-0812">Transmembrane</keyword>
<dbReference type="AlphaFoldDB" id="A0A2A9HI89"/>
<sequence>MWAVLVLELAGGLVLGWVGWLALTGKLPRQGFAGIRTRYTLSSDQRWEAVHRHGGAYLVFGAVAVAAAALALLPFAIAGALPQGFTVAAVLAIAVVAVGSALAAWRIGESRARAELGD</sequence>
<comment type="caution">
    <text evidence="2">The sequence shown here is derived from an EMBL/GenBank/DDBJ whole genome shotgun (WGS) entry which is preliminary data.</text>
</comment>
<dbReference type="EMBL" id="PDJQ01000001">
    <property type="protein sequence ID" value="PFG74686.1"/>
    <property type="molecule type" value="Genomic_DNA"/>
</dbReference>
<feature type="transmembrane region" description="Helical" evidence="1">
    <location>
        <begin position="6"/>
        <end position="23"/>
    </location>
</feature>
<gene>
    <name evidence="2" type="ORF">A9A59_1923</name>
</gene>
<protein>
    <submittedName>
        <fullName evidence="2">SdpI/YhfL family protein</fullName>
    </submittedName>
</protein>
<keyword evidence="1" id="KW-0472">Membrane</keyword>
<feature type="transmembrane region" description="Helical" evidence="1">
    <location>
        <begin position="56"/>
        <end position="78"/>
    </location>
</feature>